<comment type="caution">
    <text evidence="2">The sequence shown here is derived from an EMBL/GenBank/DDBJ whole genome shotgun (WGS) entry which is preliminary data.</text>
</comment>
<keyword evidence="1" id="KW-0812">Transmembrane</keyword>
<feature type="transmembrane region" description="Helical" evidence="1">
    <location>
        <begin position="21"/>
        <end position="43"/>
    </location>
</feature>
<keyword evidence="1" id="KW-0472">Membrane</keyword>
<sequence>SERSKAVRNWKISLLGQKFPVLEFLSKVLIWKFLLCGAVLIYMT</sequence>
<dbReference type="AlphaFoldDB" id="H1LDL4"/>
<organism evidence="2 3">
    <name type="scientific">Lentilactobacillus kisonensis F0435</name>
    <dbReference type="NCBI Taxonomy" id="797516"/>
    <lineage>
        <taxon>Bacteria</taxon>
        <taxon>Bacillati</taxon>
        <taxon>Bacillota</taxon>
        <taxon>Bacilli</taxon>
        <taxon>Lactobacillales</taxon>
        <taxon>Lactobacillaceae</taxon>
        <taxon>Lentilactobacillus</taxon>
    </lineage>
</organism>
<keyword evidence="1" id="KW-1133">Transmembrane helix</keyword>
<name>H1LDL4_9LACO</name>
<reference evidence="2 3" key="1">
    <citation type="submission" date="2011-09" db="EMBL/GenBank/DDBJ databases">
        <authorList>
            <person name="Weinstock G."/>
            <person name="Sodergren E."/>
            <person name="Clifton S."/>
            <person name="Fulton L."/>
            <person name="Fulton B."/>
            <person name="Courtney L."/>
            <person name="Fronick C."/>
            <person name="Harrison M."/>
            <person name="Strong C."/>
            <person name="Farmer C."/>
            <person name="Delahaunty K."/>
            <person name="Markovic C."/>
            <person name="Hall O."/>
            <person name="Minx P."/>
            <person name="Tomlinson C."/>
            <person name="Mitreva M."/>
            <person name="Hou S."/>
            <person name="Chen J."/>
            <person name="Wollam A."/>
            <person name="Pepin K.H."/>
            <person name="Johnson M."/>
            <person name="Bhonagiri V."/>
            <person name="Zhang X."/>
            <person name="Suruliraj S."/>
            <person name="Warren W."/>
            <person name="Chinwalla A."/>
            <person name="Mardis E.R."/>
            <person name="Wilson R.K."/>
        </authorList>
    </citation>
    <scope>NUCLEOTIDE SEQUENCE [LARGE SCALE GENOMIC DNA]</scope>
    <source>
        <strain evidence="2 3">F0435</strain>
    </source>
</reference>
<evidence type="ECO:0000313" key="3">
    <source>
        <dbReference type="Proteomes" id="UP000005025"/>
    </source>
</evidence>
<protein>
    <submittedName>
        <fullName evidence="2">Uncharacterized protein</fullName>
    </submittedName>
</protein>
<dbReference type="HOGENOM" id="CLU_201139_1_0_9"/>
<accession>H1LDL4</accession>
<evidence type="ECO:0000256" key="1">
    <source>
        <dbReference type="SAM" id="Phobius"/>
    </source>
</evidence>
<proteinExistence type="predicted"/>
<feature type="non-terminal residue" evidence="2">
    <location>
        <position position="1"/>
    </location>
</feature>
<dbReference type="STRING" id="797516.HMPREF9104_00689"/>
<dbReference type="Proteomes" id="UP000005025">
    <property type="component" value="Unassembled WGS sequence"/>
</dbReference>
<evidence type="ECO:0000313" key="2">
    <source>
        <dbReference type="EMBL" id="EHO53169.1"/>
    </source>
</evidence>
<dbReference type="EMBL" id="AGRJ01000071">
    <property type="protein sequence ID" value="EHO53169.1"/>
    <property type="molecule type" value="Genomic_DNA"/>
</dbReference>
<gene>
    <name evidence="2" type="ORF">HMPREF9104_00689</name>
</gene>